<protein>
    <submittedName>
        <fullName evidence="1">Uncharacterized protein</fullName>
    </submittedName>
</protein>
<reference evidence="1" key="1">
    <citation type="submission" date="2013-08" db="EMBL/GenBank/DDBJ databases">
        <title>Gene expansion shapes genome architecture in the human pathogen Lichtheimia corymbifera: an evolutionary genomics analysis in the ancient terrestrial Mucorales (Mucoromycotina).</title>
        <authorList>
            <person name="Schwartze V.U."/>
            <person name="Winter S."/>
            <person name="Shelest E."/>
            <person name="Marcet-Houben M."/>
            <person name="Horn F."/>
            <person name="Wehner S."/>
            <person name="Hoffmann K."/>
            <person name="Riege K."/>
            <person name="Sammeth M."/>
            <person name="Nowrousian M."/>
            <person name="Valiante V."/>
            <person name="Linde J."/>
            <person name="Jacobsen I.D."/>
            <person name="Marz M."/>
            <person name="Brakhage A.A."/>
            <person name="Gabaldon T."/>
            <person name="Bocker S."/>
            <person name="Voigt K."/>
        </authorList>
    </citation>
    <scope>NUCLEOTIDE SEQUENCE [LARGE SCALE GENOMIC DNA]</scope>
    <source>
        <strain evidence="1">FSU 9682</strain>
    </source>
</reference>
<organism evidence="1 2">
    <name type="scientific">Lichtheimia corymbifera JMRC:FSU:9682</name>
    <dbReference type="NCBI Taxonomy" id="1263082"/>
    <lineage>
        <taxon>Eukaryota</taxon>
        <taxon>Fungi</taxon>
        <taxon>Fungi incertae sedis</taxon>
        <taxon>Mucoromycota</taxon>
        <taxon>Mucoromycotina</taxon>
        <taxon>Mucoromycetes</taxon>
        <taxon>Mucorales</taxon>
        <taxon>Lichtheimiaceae</taxon>
        <taxon>Lichtheimia</taxon>
    </lineage>
</organism>
<keyword evidence="2" id="KW-1185">Reference proteome</keyword>
<accession>A0A068REZ6</accession>
<proteinExistence type="predicted"/>
<dbReference type="AlphaFoldDB" id="A0A068REZ6"/>
<name>A0A068REZ6_9FUNG</name>
<evidence type="ECO:0000313" key="2">
    <source>
        <dbReference type="Proteomes" id="UP000027586"/>
    </source>
</evidence>
<sequence length="114" mass="12982">MTSSASRHTQESSGLFDNAVYIGDDAMAVSLRKALDALDIASKKGIDPPIFVIGDNNDPLSRPIFIRIEDLKNVPFDVFQKYVHPHAYQYPWLSPVFEPERRAHLHAQYRGGRW</sequence>
<dbReference type="OrthoDB" id="2236982at2759"/>
<comment type="caution">
    <text evidence="1">The sequence shown here is derived from an EMBL/GenBank/DDBJ whole genome shotgun (WGS) entry which is preliminary data.</text>
</comment>
<gene>
    <name evidence="1" type="ORF">LCOR_00007.1</name>
</gene>
<evidence type="ECO:0000313" key="1">
    <source>
        <dbReference type="EMBL" id="CDH48207.1"/>
    </source>
</evidence>
<dbReference type="EMBL" id="CBTN010000001">
    <property type="protein sequence ID" value="CDH48207.1"/>
    <property type="molecule type" value="Genomic_DNA"/>
</dbReference>
<dbReference type="Proteomes" id="UP000027586">
    <property type="component" value="Unassembled WGS sequence"/>
</dbReference>
<dbReference type="VEuPathDB" id="FungiDB:LCOR_00007.1"/>